<dbReference type="AlphaFoldDB" id="A0A545TQJ8"/>
<keyword evidence="5" id="KW-0472">Membrane</keyword>
<comment type="caution">
    <text evidence="7">The sequence shown here is derived from an EMBL/GenBank/DDBJ whole genome shotgun (WGS) entry which is preliminary data.</text>
</comment>
<dbReference type="Gene3D" id="1.10.760.10">
    <property type="entry name" value="Cytochrome c-like domain"/>
    <property type="match status" value="1"/>
</dbReference>
<dbReference type="Pfam" id="PF21419">
    <property type="entry name" value="RoxA-like_Cyt-c"/>
    <property type="match status" value="1"/>
</dbReference>
<evidence type="ECO:0000256" key="3">
    <source>
        <dbReference type="ARBA" id="ARBA00023004"/>
    </source>
</evidence>
<dbReference type="Proteomes" id="UP000319732">
    <property type="component" value="Unassembled WGS sequence"/>
</dbReference>
<dbReference type="PROSITE" id="PS51007">
    <property type="entry name" value="CYTC"/>
    <property type="match status" value="1"/>
</dbReference>
<name>A0A545TQJ8_9GAMM</name>
<evidence type="ECO:0000313" key="8">
    <source>
        <dbReference type="Proteomes" id="UP000319732"/>
    </source>
</evidence>
<dbReference type="GO" id="GO:0004130">
    <property type="term" value="F:cytochrome-c peroxidase activity"/>
    <property type="evidence" value="ECO:0007669"/>
    <property type="project" value="TreeGrafter"/>
</dbReference>
<protein>
    <submittedName>
        <fullName evidence="7">Ribonuclease E</fullName>
    </submittedName>
</protein>
<dbReference type="InterPro" id="IPR009056">
    <property type="entry name" value="Cyt_c-like_dom"/>
</dbReference>
<keyword evidence="2 4" id="KW-0479">Metal-binding</keyword>
<dbReference type="GO" id="GO:0020037">
    <property type="term" value="F:heme binding"/>
    <property type="evidence" value="ECO:0007669"/>
    <property type="project" value="InterPro"/>
</dbReference>
<dbReference type="InterPro" id="IPR036909">
    <property type="entry name" value="Cyt_c-like_dom_sf"/>
</dbReference>
<keyword evidence="5" id="KW-1133">Transmembrane helix</keyword>
<evidence type="ECO:0000256" key="2">
    <source>
        <dbReference type="ARBA" id="ARBA00022723"/>
    </source>
</evidence>
<evidence type="ECO:0000313" key="7">
    <source>
        <dbReference type="EMBL" id="TQV79503.1"/>
    </source>
</evidence>
<feature type="domain" description="Cytochrome c" evidence="6">
    <location>
        <begin position="465"/>
        <end position="614"/>
    </location>
</feature>
<proteinExistence type="predicted"/>
<dbReference type="GO" id="GO:0009055">
    <property type="term" value="F:electron transfer activity"/>
    <property type="evidence" value="ECO:0007669"/>
    <property type="project" value="InterPro"/>
</dbReference>
<dbReference type="RefSeq" id="WP_142904401.1">
    <property type="nucleotide sequence ID" value="NZ_ML660092.1"/>
</dbReference>
<reference evidence="7 8" key="1">
    <citation type="submission" date="2019-06" db="EMBL/GenBank/DDBJ databases">
        <title>Whole genome sequence for Cellvibrionaceae sp. R142.</title>
        <authorList>
            <person name="Wang G."/>
        </authorList>
    </citation>
    <scope>NUCLEOTIDE SEQUENCE [LARGE SCALE GENOMIC DNA]</scope>
    <source>
        <strain evidence="7 8">R142</strain>
    </source>
</reference>
<gene>
    <name evidence="7" type="ORF">FKG94_11590</name>
</gene>
<evidence type="ECO:0000259" key="6">
    <source>
        <dbReference type="PROSITE" id="PS51007"/>
    </source>
</evidence>
<dbReference type="InterPro" id="IPR051395">
    <property type="entry name" value="Cytochrome_c_Peroxidase/MauG"/>
</dbReference>
<dbReference type="InterPro" id="IPR047758">
    <property type="entry name" value="CytoC_perox"/>
</dbReference>
<sequence length="724" mass="81349">MSTKPLSKLLSALKKNRRYIAYGMLAVVASMFISLAAGKIYQNWDDDPDRGAIAIDNGAFGESYQTPVYLEQGWKPEQSLWFYNTTQGSALLPYDLFIALEQKDSDALFRSALNMDEYRYLPQKPTFFNPDGLPVGMVKDTYQGKDYMGFTCAACHTGQVNYKGRAIRIDGGPAMADMVTFLHDLDAAMQAALQPGAKQQRFVEAVLALENNYDSKQQVLDSLAEWQKKVQLYNIVNHSRTEYGYARLDAFGRIYNRVLQHVLNKEQARELLAMATNPAGGRILTIEQVDKVLEGVDETIIRDGEFSQIITRLMSTEDGYPGLNLRQLLTVRNALFNEPNAPVSYPFLWDIAQSDYVQWNGIANNADVGPLGRNTGEVIGVFGILDWEATDTWFSISGWLTGQVGFLEAIKDKLASLVSGQDGNKTIVDFKSSINLVNLQRLESHLKSLKSPQWPEDIFGKIDRDKAARGELIYAERCQSCHEIIDRNDWNRVVIGKMDSIDVVGTDPTMAVNSVSYTGRSGHFKHTYQPTGVGDTITQGTAPVAEILTVVTKGVVATPDPDKWLVRRWLDWMYTLGMSFFDNEIKPSIKQGNYQADTTANPYQSLLSYKARSLNGIWATAPYLHNGSVPTLYDLLLPKKRADDPEEGAYRPDEFMVGSREYDPVKMGFRYEGFDGFSFKTFRAGDLNSGHEYAAARTERADGKQLKPLTEQQRWDLIEFLKTL</sequence>
<keyword evidence="8" id="KW-1185">Reference proteome</keyword>
<organism evidence="7 8">
    <name type="scientific">Exilibacterium tricleocarpae</name>
    <dbReference type="NCBI Taxonomy" id="2591008"/>
    <lineage>
        <taxon>Bacteria</taxon>
        <taxon>Pseudomonadati</taxon>
        <taxon>Pseudomonadota</taxon>
        <taxon>Gammaproteobacteria</taxon>
        <taxon>Cellvibrionales</taxon>
        <taxon>Cellvibrionaceae</taxon>
        <taxon>Exilibacterium</taxon>
    </lineage>
</organism>
<keyword evidence="5" id="KW-0812">Transmembrane</keyword>
<dbReference type="GO" id="GO:0046872">
    <property type="term" value="F:metal ion binding"/>
    <property type="evidence" value="ECO:0007669"/>
    <property type="project" value="UniProtKB-KW"/>
</dbReference>
<dbReference type="EMBL" id="VHSG01000011">
    <property type="protein sequence ID" value="TQV79503.1"/>
    <property type="molecule type" value="Genomic_DNA"/>
</dbReference>
<dbReference type="SUPFAM" id="SSF46626">
    <property type="entry name" value="Cytochrome c"/>
    <property type="match status" value="1"/>
</dbReference>
<dbReference type="PANTHER" id="PTHR30600:SF9">
    <property type="entry name" value="BLR7738 PROTEIN"/>
    <property type="match status" value="1"/>
</dbReference>
<dbReference type="NCBIfam" id="NF040606">
    <property type="entry name" value="CytoC_perox"/>
    <property type="match status" value="1"/>
</dbReference>
<accession>A0A545TQJ8</accession>
<dbReference type="PANTHER" id="PTHR30600">
    <property type="entry name" value="CYTOCHROME C PEROXIDASE-RELATED"/>
    <property type="match status" value="1"/>
</dbReference>
<dbReference type="OrthoDB" id="417271at2"/>
<evidence type="ECO:0000256" key="1">
    <source>
        <dbReference type="ARBA" id="ARBA00022617"/>
    </source>
</evidence>
<evidence type="ECO:0000256" key="5">
    <source>
        <dbReference type="SAM" id="Phobius"/>
    </source>
</evidence>
<evidence type="ECO:0000256" key="4">
    <source>
        <dbReference type="PROSITE-ProRule" id="PRU00433"/>
    </source>
</evidence>
<feature type="transmembrane region" description="Helical" evidence="5">
    <location>
        <begin position="20"/>
        <end position="41"/>
    </location>
</feature>
<keyword evidence="3 4" id="KW-0408">Iron</keyword>
<keyword evidence="1 4" id="KW-0349">Heme</keyword>